<reference evidence="1" key="2">
    <citation type="journal article" date="2015" name="Data Brief">
        <title>Shoot transcriptome of the giant reed, Arundo donax.</title>
        <authorList>
            <person name="Barrero R.A."/>
            <person name="Guerrero F.D."/>
            <person name="Moolhuijzen P."/>
            <person name="Goolsby J.A."/>
            <person name="Tidwell J."/>
            <person name="Bellgard S.E."/>
            <person name="Bellgard M.I."/>
        </authorList>
    </citation>
    <scope>NUCLEOTIDE SEQUENCE</scope>
    <source>
        <tissue evidence="1">Shoot tissue taken approximately 20 cm above the soil surface</tissue>
    </source>
</reference>
<accession>A0A0A9C5J6</accession>
<evidence type="ECO:0000313" key="1">
    <source>
        <dbReference type="EMBL" id="JAD66792.1"/>
    </source>
</evidence>
<name>A0A0A9C5J6_ARUDO</name>
<proteinExistence type="predicted"/>
<sequence length="38" mass="4653">MTIVCCRKEEPFLFQFKWMKHAIFWTYLNVLDLGNSLE</sequence>
<dbReference type="AlphaFoldDB" id="A0A0A9C5J6"/>
<reference evidence="1" key="1">
    <citation type="submission" date="2014-09" db="EMBL/GenBank/DDBJ databases">
        <authorList>
            <person name="Magalhaes I.L.F."/>
            <person name="Oliveira U."/>
            <person name="Santos F.R."/>
            <person name="Vidigal T.H.D.A."/>
            <person name="Brescovit A.D."/>
            <person name="Santos A.J."/>
        </authorList>
    </citation>
    <scope>NUCLEOTIDE SEQUENCE</scope>
    <source>
        <tissue evidence="1">Shoot tissue taken approximately 20 cm above the soil surface</tissue>
    </source>
</reference>
<protein>
    <submittedName>
        <fullName evidence="1">Uncharacterized protein</fullName>
    </submittedName>
</protein>
<organism evidence="1">
    <name type="scientific">Arundo donax</name>
    <name type="common">Giant reed</name>
    <name type="synonym">Donax arundinaceus</name>
    <dbReference type="NCBI Taxonomy" id="35708"/>
    <lineage>
        <taxon>Eukaryota</taxon>
        <taxon>Viridiplantae</taxon>
        <taxon>Streptophyta</taxon>
        <taxon>Embryophyta</taxon>
        <taxon>Tracheophyta</taxon>
        <taxon>Spermatophyta</taxon>
        <taxon>Magnoliopsida</taxon>
        <taxon>Liliopsida</taxon>
        <taxon>Poales</taxon>
        <taxon>Poaceae</taxon>
        <taxon>PACMAD clade</taxon>
        <taxon>Arundinoideae</taxon>
        <taxon>Arundineae</taxon>
        <taxon>Arundo</taxon>
    </lineage>
</organism>
<dbReference type="EMBL" id="GBRH01231103">
    <property type="protein sequence ID" value="JAD66792.1"/>
    <property type="molecule type" value="Transcribed_RNA"/>
</dbReference>